<dbReference type="EMBL" id="CU179680">
    <property type="protein sequence ID" value="CAL58996.1"/>
    <property type="molecule type" value="Genomic_DNA"/>
</dbReference>
<sequence length="548" mass="65108">MAMNVLQLFLWAIIALCFSAFVTFIAVLTYYKIRYINSINTNGVIFFKINLEKNNVIRLSSDNLSGLASFDDDKIGIKKNQTVDLSDFLSYFAPKSREKLAKYIFKEKLTSRYNLYCNLNIEKYANSTINKSYRHFNIHLGKKQFLVKLYPTADKKFIYCNIYWNFTPDYNDKNMFNALSEEYDILKLPNKYYLSYALTLNEFYLQNGLNNSEISHIIKMMDLTKHAGWHYFKDGILHLIIGTNSLLLLNKFTKNAIKKVNKVNLLNSFNPFFNSCALLSFKMPSEKEEIAEYNIKAKYLLHHLDNNILNYKYYNWFYDNDSHLEHYSEFKTKLEAFETKNTLLEYAKDPIYVLNYNDGAQSNIRFLKSHILGFTNKDMDFFKNVPWHKFLYNNLWLEYLLSSETNSEDYVIVETNNINLDKVTKYLNENTILMLKYHYRDFNYELFSKLLNQLGNDKNLKKLSIGLYIDNLDEKLFNFIDFANINTFIFSKEICENILKNAEAYLKLQVFVQKISSMKKYLIIYENIPKNLENIVVQRLKIKYFYNI</sequence>
<keyword evidence="1" id="KW-0472">Membrane</keyword>
<accession>A5IY87</accession>
<evidence type="ECO:0000313" key="3">
    <source>
        <dbReference type="Proteomes" id="UP000007065"/>
    </source>
</evidence>
<keyword evidence="3" id="KW-1185">Reference proteome</keyword>
<organism evidence="2 3">
    <name type="scientific">Mycoplasmopsis agalactiae (strain NCTC 10123 / CIP 59.7 / PG2)</name>
    <name type="common">Mycoplasma agalactiae</name>
    <dbReference type="NCBI Taxonomy" id="347257"/>
    <lineage>
        <taxon>Bacteria</taxon>
        <taxon>Bacillati</taxon>
        <taxon>Mycoplasmatota</taxon>
        <taxon>Mycoplasmoidales</taxon>
        <taxon>Metamycoplasmataceae</taxon>
        <taxon>Mycoplasmopsis</taxon>
    </lineage>
</organism>
<protein>
    <submittedName>
        <fullName evidence="2">Uncharacterized protein</fullName>
    </submittedName>
</protein>
<dbReference type="KEGG" id="maa:MAG2980"/>
<dbReference type="HOGENOM" id="CLU_510749_0_0_14"/>
<evidence type="ECO:0000313" key="2">
    <source>
        <dbReference type="EMBL" id="CAL58996.1"/>
    </source>
</evidence>
<gene>
    <name evidence="2" type="ordered locus">MAG2980</name>
</gene>
<dbReference type="Proteomes" id="UP000007065">
    <property type="component" value="Chromosome"/>
</dbReference>
<keyword evidence="1" id="KW-0812">Transmembrane</keyword>
<dbReference type="NCBIfam" id="NF045955">
    <property type="entry name" value="MHO_4530_fam"/>
    <property type="match status" value="1"/>
</dbReference>
<dbReference type="AlphaFoldDB" id="A5IY87"/>
<evidence type="ECO:0000256" key="1">
    <source>
        <dbReference type="SAM" id="Phobius"/>
    </source>
</evidence>
<proteinExistence type="predicted"/>
<name>A5IY87_MYCAP</name>
<feature type="transmembrane region" description="Helical" evidence="1">
    <location>
        <begin position="6"/>
        <end position="31"/>
    </location>
</feature>
<dbReference type="STRING" id="347257.MAG2980"/>
<reference evidence="3" key="1">
    <citation type="journal article" date="2007" name="PLoS Genet.">
        <title>Being pathogenic, plastic, and sexual while living with a nearly minimal bacterial genome.</title>
        <authorList>
            <person name="Sirand-Pugnet P."/>
            <person name="Lartigue C."/>
            <person name="Marenda M."/>
            <person name="Jacob D."/>
            <person name="Barre A."/>
            <person name="Barbe V."/>
            <person name="Schenowitz C."/>
            <person name="Mangenot S."/>
            <person name="Couloux A."/>
            <person name="Segurens B."/>
            <person name="de Daruvar A."/>
            <person name="Blanchard A."/>
            <person name="Citti C."/>
        </authorList>
    </citation>
    <scope>NUCLEOTIDE SEQUENCE [LARGE SCALE GENOMIC DNA]</scope>
    <source>
        <strain evidence="3">PG2</strain>
    </source>
</reference>
<keyword evidence="1" id="KW-1133">Transmembrane helix</keyword>